<dbReference type="AlphaFoldDB" id="A0A5N6IM23"/>
<gene>
    <name evidence="1" type="ORF">BDV30DRAFT_219553</name>
</gene>
<evidence type="ECO:0000313" key="1">
    <source>
        <dbReference type="EMBL" id="KAB8267731.1"/>
    </source>
</evidence>
<dbReference type="Proteomes" id="UP000326289">
    <property type="component" value="Unassembled WGS sequence"/>
</dbReference>
<sequence length="59" mass="6654">MTCWNLRNISERNEILPRNIDVLKILLIANPKTTNVQDNEGFTALHNVVISYIASNSKG</sequence>
<protein>
    <recommendedName>
        <fullName evidence="3">Ankyrin repeat-containing domain protein</fullName>
    </recommendedName>
</protein>
<keyword evidence="2" id="KW-1185">Reference proteome</keyword>
<reference evidence="1 2" key="1">
    <citation type="submission" date="2019-04" db="EMBL/GenBank/DDBJ databases">
        <title>Fungal friends and foes A comparative genomics study of 23 Aspergillus species from section Flavi.</title>
        <authorList>
            <consortium name="DOE Joint Genome Institute"/>
            <person name="Kjaerbolling I."/>
            <person name="Vesth T.C."/>
            <person name="Frisvad J.C."/>
            <person name="Nybo J.L."/>
            <person name="Theobald S."/>
            <person name="Kildgaard S."/>
            <person name="Petersen T.I."/>
            <person name="Kuo A."/>
            <person name="Sato A."/>
            <person name="Lyhne E.K."/>
            <person name="Kogle M.E."/>
            <person name="Wiebenga A."/>
            <person name="Kun R.S."/>
            <person name="Lubbers R.J."/>
            <person name="Makela M.R."/>
            <person name="Barry K."/>
            <person name="Chovatia M."/>
            <person name="Clum A."/>
            <person name="Daum C."/>
            <person name="Haridas S."/>
            <person name="He G."/>
            <person name="LaButti K."/>
            <person name="Lipzen A."/>
            <person name="Mondo S."/>
            <person name="Pangilinan J."/>
            <person name="Riley R."/>
            <person name="Salamov A."/>
            <person name="Simmons B.A."/>
            <person name="Magnuson J.K."/>
            <person name="Henrissat B."/>
            <person name="Mortensen U.H."/>
            <person name="Larsen T.O."/>
            <person name="De vries R.P."/>
            <person name="Grigoriev I.V."/>
            <person name="Machida M."/>
            <person name="Baker S.E."/>
            <person name="Andersen M.R."/>
        </authorList>
    </citation>
    <scope>NUCLEOTIDE SEQUENCE [LARGE SCALE GENOMIC DNA]</scope>
    <source>
        <strain evidence="1 2">CBS 117635</strain>
    </source>
</reference>
<organism evidence="1 2">
    <name type="scientific">Aspergillus minisclerotigenes</name>
    <dbReference type="NCBI Taxonomy" id="656917"/>
    <lineage>
        <taxon>Eukaryota</taxon>
        <taxon>Fungi</taxon>
        <taxon>Dikarya</taxon>
        <taxon>Ascomycota</taxon>
        <taxon>Pezizomycotina</taxon>
        <taxon>Eurotiomycetes</taxon>
        <taxon>Eurotiomycetidae</taxon>
        <taxon>Eurotiales</taxon>
        <taxon>Aspergillaceae</taxon>
        <taxon>Aspergillus</taxon>
        <taxon>Aspergillus subgen. Circumdati</taxon>
    </lineage>
</organism>
<evidence type="ECO:0008006" key="3">
    <source>
        <dbReference type="Google" id="ProtNLM"/>
    </source>
</evidence>
<evidence type="ECO:0000313" key="2">
    <source>
        <dbReference type="Proteomes" id="UP000326289"/>
    </source>
</evidence>
<accession>A0A5N6IM23</accession>
<name>A0A5N6IM23_9EURO</name>
<proteinExistence type="predicted"/>
<dbReference type="EMBL" id="ML732891">
    <property type="protein sequence ID" value="KAB8267731.1"/>
    <property type="molecule type" value="Genomic_DNA"/>
</dbReference>